<keyword evidence="2" id="KW-1185">Reference proteome</keyword>
<reference evidence="1 2" key="1">
    <citation type="submission" date="2020-03" db="EMBL/GenBank/DDBJ databases">
        <title>Draft Genome Sequence of Cudoniella acicularis.</title>
        <authorList>
            <person name="Buettner E."/>
            <person name="Kellner H."/>
        </authorList>
    </citation>
    <scope>NUCLEOTIDE SEQUENCE [LARGE SCALE GENOMIC DNA]</scope>
    <source>
        <strain evidence="1 2">DSM 108380</strain>
    </source>
</reference>
<dbReference type="AlphaFoldDB" id="A0A8H4W192"/>
<dbReference type="Proteomes" id="UP000566819">
    <property type="component" value="Unassembled WGS sequence"/>
</dbReference>
<comment type="caution">
    <text evidence="1">The sequence shown here is derived from an EMBL/GenBank/DDBJ whole genome shotgun (WGS) entry which is preliminary data.</text>
</comment>
<protein>
    <submittedName>
        <fullName evidence="1">Uncharacterized protein</fullName>
    </submittedName>
</protein>
<evidence type="ECO:0000313" key="1">
    <source>
        <dbReference type="EMBL" id="KAF4628035.1"/>
    </source>
</evidence>
<organism evidence="1 2">
    <name type="scientific">Cudoniella acicularis</name>
    <dbReference type="NCBI Taxonomy" id="354080"/>
    <lineage>
        <taxon>Eukaryota</taxon>
        <taxon>Fungi</taxon>
        <taxon>Dikarya</taxon>
        <taxon>Ascomycota</taxon>
        <taxon>Pezizomycotina</taxon>
        <taxon>Leotiomycetes</taxon>
        <taxon>Helotiales</taxon>
        <taxon>Tricladiaceae</taxon>
        <taxon>Cudoniella</taxon>
    </lineage>
</organism>
<proteinExistence type="predicted"/>
<sequence length="164" mass="19633">MPAVHPITQAQKVREELFRITGQSFWNRDDYWKFYLRGRREIFDAIYNDLESKDWLNPATAQRVDQEFKLRATERWKGQDDKWILEGEWLTTRLDIAAWMRSTYWKHNNKRLALEGPKVHQGMRQVENEIEKNPETIRERGENVVKGVTNNDEGRGGWKDVMLL</sequence>
<accession>A0A8H4W192</accession>
<gene>
    <name evidence="1" type="ORF">G7Y89_g10115</name>
</gene>
<dbReference type="OrthoDB" id="3555874at2759"/>
<evidence type="ECO:0000313" key="2">
    <source>
        <dbReference type="Proteomes" id="UP000566819"/>
    </source>
</evidence>
<name>A0A8H4W192_9HELO</name>
<dbReference type="EMBL" id="JAAMPI010000870">
    <property type="protein sequence ID" value="KAF4628035.1"/>
    <property type="molecule type" value="Genomic_DNA"/>
</dbReference>